<evidence type="ECO:0000313" key="1">
    <source>
        <dbReference type="EMBL" id="KNE92224.1"/>
    </source>
</evidence>
<accession>A0A0L0UZM4</accession>
<evidence type="ECO:0000313" key="2">
    <source>
        <dbReference type="Proteomes" id="UP000054564"/>
    </source>
</evidence>
<name>A0A0L0UZM4_9BASI</name>
<dbReference type="Proteomes" id="UP000054564">
    <property type="component" value="Unassembled WGS sequence"/>
</dbReference>
<dbReference type="STRING" id="1165861.A0A0L0UZM4"/>
<dbReference type="PANTHER" id="PTHR33266:SF1">
    <property type="entry name" value="F-BOX DOMAIN-CONTAINING PROTEIN"/>
    <property type="match status" value="1"/>
</dbReference>
<proteinExistence type="predicted"/>
<gene>
    <name evidence="1" type="ORF">PSTG_14394</name>
</gene>
<dbReference type="OrthoDB" id="2367476at2759"/>
<dbReference type="EMBL" id="AJIL01000171">
    <property type="protein sequence ID" value="KNE92224.1"/>
    <property type="molecule type" value="Genomic_DNA"/>
</dbReference>
<dbReference type="AlphaFoldDB" id="A0A0L0UZM4"/>
<keyword evidence="2" id="KW-1185">Reference proteome</keyword>
<sequence>MKPALSDTTSNVADFGYPAQSNPDQILEDKSFELFAPIYQINTIDSMVPTSPPRTWEDLKSPNRLFSYGVPFLVNGFGVRSKIKFSSQKLQAT</sequence>
<comment type="caution">
    <text evidence="1">The sequence shown here is derived from an EMBL/GenBank/DDBJ whole genome shotgun (WGS) entry which is preliminary data.</text>
</comment>
<dbReference type="PANTHER" id="PTHR33266">
    <property type="entry name" value="CHROMOSOME 15, WHOLE GENOME SHOTGUN SEQUENCE"/>
    <property type="match status" value="1"/>
</dbReference>
<organism evidence="1 2">
    <name type="scientific">Puccinia striiformis f. sp. tritici PST-78</name>
    <dbReference type="NCBI Taxonomy" id="1165861"/>
    <lineage>
        <taxon>Eukaryota</taxon>
        <taxon>Fungi</taxon>
        <taxon>Dikarya</taxon>
        <taxon>Basidiomycota</taxon>
        <taxon>Pucciniomycotina</taxon>
        <taxon>Pucciniomycetes</taxon>
        <taxon>Pucciniales</taxon>
        <taxon>Pucciniaceae</taxon>
        <taxon>Puccinia</taxon>
    </lineage>
</organism>
<protein>
    <submittedName>
        <fullName evidence="1">Uncharacterized protein</fullName>
    </submittedName>
</protein>
<reference evidence="2" key="1">
    <citation type="submission" date="2014-03" db="EMBL/GenBank/DDBJ databases">
        <title>The Genome Sequence of Puccinia striiformis f. sp. tritici PST-78.</title>
        <authorList>
            <consortium name="The Broad Institute Genome Sequencing Platform"/>
            <person name="Cuomo C."/>
            <person name="Hulbert S."/>
            <person name="Chen X."/>
            <person name="Walker B."/>
            <person name="Young S.K."/>
            <person name="Zeng Q."/>
            <person name="Gargeya S."/>
            <person name="Fitzgerald M."/>
            <person name="Haas B."/>
            <person name="Abouelleil A."/>
            <person name="Alvarado L."/>
            <person name="Arachchi H.M."/>
            <person name="Berlin A.M."/>
            <person name="Chapman S.B."/>
            <person name="Goldberg J."/>
            <person name="Griggs A."/>
            <person name="Gujja S."/>
            <person name="Hansen M."/>
            <person name="Howarth C."/>
            <person name="Imamovic A."/>
            <person name="Larimer J."/>
            <person name="McCowan C."/>
            <person name="Montmayeur A."/>
            <person name="Murphy C."/>
            <person name="Neiman D."/>
            <person name="Pearson M."/>
            <person name="Priest M."/>
            <person name="Roberts A."/>
            <person name="Saif S."/>
            <person name="Shea T."/>
            <person name="Sisk P."/>
            <person name="Sykes S."/>
            <person name="Wortman J."/>
            <person name="Nusbaum C."/>
            <person name="Birren B."/>
        </authorList>
    </citation>
    <scope>NUCLEOTIDE SEQUENCE [LARGE SCALE GENOMIC DNA]</scope>
    <source>
        <strain evidence="2">race PST-78</strain>
    </source>
</reference>